<dbReference type="GO" id="GO:0009553">
    <property type="term" value="P:embryo sac development"/>
    <property type="evidence" value="ECO:0007669"/>
    <property type="project" value="EnsemblPlants"/>
</dbReference>
<evidence type="ECO:0000256" key="1">
    <source>
        <dbReference type="SAM" id="Coils"/>
    </source>
</evidence>
<proteinExistence type="predicted"/>
<dbReference type="Gene3D" id="1.10.287.950">
    <property type="entry name" value="Methyl-accepting chemotaxis protein"/>
    <property type="match status" value="1"/>
</dbReference>
<keyword evidence="5" id="KW-1185">Reference proteome</keyword>
<feature type="transmembrane region" description="Helical" evidence="2">
    <location>
        <begin position="491"/>
        <end position="511"/>
    </location>
</feature>
<comment type="caution">
    <text evidence="4">The sequence shown here is derived from an EMBL/GenBank/DDBJ whole genome shotgun (WGS) entry which is preliminary data.</text>
</comment>
<dbReference type="GO" id="GO:0042802">
    <property type="term" value="F:identical protein binding"/>
    <property type="evidence" value="ECO:0007669"/>
    <property type="project" value="EnsemblPlants"/>
</dbReference>
<dbReference type="GO" id="GO:0009793">
    <property type="term" value="P:embryo development ending in seed dormancy"/>
    <property type="evidence" value="ECO:0007669"/>
    <property type="project" value="EnsemblPlants"/>
</dbReference>
<reference evidence="5" key="1">
    <citation type="journal article" date="2016" name="Nat. Biotechnol.">
        <title>Sequencing wild and cultivated cassava and related species reveals extensive interspecific hybridization and genetic diversity.</title>
        <authorList>
            <person name="Bredeson J.V."/>
            <person name="Lyons J.B."/>
            <person name="Prochnik S.E."/>
            <person name="Wu G.A."/>
            <person name="Ha C.M."/>
            <person name="Edsinger-Gonzales E."/>
            <person name="Grimwood J."/>
            <person name="Schmutz J."/>
            <person name="Rabbi I.Y."/>
            <person name="Egesi C."/>
            <person name="Nauluvula P."/>
            <person name="Lebot V."/>
            <person name="Ndunguru J."/>
            <person name="Mkamilo G."/>
            <person name="Bart R.S."/>
            <person name="Setter T.L."/>
            <person name="Gleadow R.M."/>
            <person name="Kulakow P."/>
            <person name="Ferguson M.E."/>
            <person name="Rounsley S."/>
            <person name="Rokhsar D.S."/>
        </authorList>
    </citation>
    <scope>NUCLEOTIDE SEQUENCE [LARGE SCALE GENOMIC DNA]</scope>
    <source>
        <strain evidence="5">cv. AM560-2</strain>
    </source>
</reference>
<evidence type="ECO:0000313" key="4">
    <source>
        <dbReference type="EMBL" id="OAY57215.1"/>
    </source>
</evidence>
<protein>
    <recommendedName>
        <fullName evidence="6">Protein GAMETE EXPRESSED 1</fullName>
    </recommendedName>
</protein>
<dbReference type="PANTHER" id="PTHR33538">
    <property type="entry name" value="PROTEIN GAMETE EXPRESSED 1"/>
    <property type="match status" value="1"/>
</dbReference>
<feature type="transmembrane region" description="Helical" evidence="2">
    <location>
        <begin position="460"/>
        <end position="479"/>
    </location>
</feature>
<name>A0A2C9WE86_MANES</name>
<dbReference type="Gramene" id="Manes.02G079400.1.v8.1">
    <property type="protein sequence ID" value="Manes.02G079400.1.v8.1.CDS"/>
    <property type="gene ID" value="Manes.02G079400.v8.1"/>
</dbReference>
<keyword evidence="3" id="KW-0732">Signal</keyword>
<gene>
    <name evidence="4" type="ORF">MANES_02G079400v8</name>
</gene>
<dbReference type="PANTHER" id="PTHR33538:SF2">
    <property type="entry name" value="PROTEIN GAMETE EXPRESSED 1"/>
    <property type="match status" value="1"/>
</dbReference>
<sequence>MGRHLLLLLFLLILMSFSARCHSWGWFSSSTETPASADNPSQRKDFSSGSVAEFSMDGFRDEKGLKLVENARNKLAGSNSCWQNAYQQLLAGCSQILAVEEKRSRFAWHLSDCFQRDSGRSPFPHCDTKSAMVNCLKKLNENEHKVFLAFSLETNSICYQLQSHSFKHKMEILVNDLKSSAEYTTDQLEIIQERTYSLSKSSNQIHETLSSIDFRVQNVAQTMNGVKDHMDVLSQHSESVYKQSREIADSQSELRQEQARMNDKLKEGMATIHDSYTDLGQQVNSLRNEAAEIEKQIDIVGKTMSSRMQNLQNTADDIEDKAGKSLDKQEQLLDGQSTALKGLQLLTEFQSEALEESRSTLERLAEYGRKQQEELLQRQAQLQQVHDNLIDNSKSILEAQEAFESKQATMFIALDRLFALHNAMLLESRIIKSFFIYTMSIFIIYMFTSTKQTYNVRARLYMGLCATFLIEVGILRLTANNIEQQAWLINLVRSFYVLLSTLQFLHAIYTYRDYEVMNHQMILALIDKVNDMQRNKGWSWEADSDVNWLSWVETELPDEVDNLEDPDYIIPEEVGENSISITSIRRKYDLRSRRR</sequence>
<dbReference type="GO" id="GO:0009555">
    <property type="term" value="P:pollen development"/>
    <property type="evidence" value="ECO:0007669"/>
    <property type="project" value="EnsemblPlants"/>
</dbReference>
<accession>A0A2C9WE86</accession>
<organism evidence="4 5">
    <name type="scientific">Manihot esculenta</name>
    <name type="common">Cassava</name>
    <name type="synonym">Jatropha manihot</name>
    <dbReference type="NCBI Taxonomy" id="3983"/>
    <lineage>
        <taxon>Eukaryota</taxon>
        <taxon>Viridiplantae</taxon>
        <taxon>Streptophyta</taxon>
        <taxon>Embryophyta</taxon>
        <taxon>Tracheophyta</taxon>
        <taxon>Spermatophyta</taxon>
        <taxon>Magnoliopsida</taxon>
        <taxon>eudicotyledons</taxon>
        <taxon>Gunneridae</taxon>
        <taxon>Pentapetalae</taxon>
        <taxon>rosids</taxon>
        <taxon>fabids</taxon>
        <taxon>Malpighiales</taxon>
        <taxon>Euphorbiaceae</taxon>
        <taxon>Crotonoideae</taxon>
        <taxon>Manihoteae</taxon>
        <taxon>Manihot</taxon>
    </lineage>
</organism>
<dbReference type="Proteomes" id="UP000091857">
    <property type="component" value="Chromosome 2"/>
</dbReference>
<keyword evidence="2" id="KW-1133">Transmembrane helix</keyword>
<evidence type="ECO:0000313" key="5">
    <source>
        <dbReference type="Proteomes" id="UP000091857"/>
    </source>
</evidence>
<dbReference type="OrthoDB" id="377549at2759"/>
<feature type="signal peptide" evidence="3">
    <location>
        <begin position="1"/>
        <end position="23"/>
    </location>
</feature>
<dbReference type="STRING" id="3983.A0A2C9WE86"/>
<dbReference type="OMA" id="QQTWKIN"/>
<dbReference type="AlphaFoldDB" id="A0A2C9WE86"/>
<feature type="chain" id="PRO_5012203547" description="Protein GAMETE EXPRESSED 1" evidence="3">
    <location>
        <begin position="24"/>
        <end position="595"/>
    </location>
</feature>
<feature type="coiled-coil region" evidence="1">
    <location>
        <begin position="247"/>
        <end position="328"/>
    </location>
</feature>
<dbReference type="GO" id="GO:0005886">
    <property type="term" value="C:plasma membrane"/>
    <property type="evidence" value="ECO:0007669"/>
    <property type="project" value="EnsemblPlants"/>
</dbReference>
<dbReference type="EMBL" id="CM004388">
    <property type="protein sequence ID" value="OAY57215.1"/>
    <property type="molecule type" value="Genomic_DNA"/>
</dbReference>
<dbReference type="InterPro" id="IPR040346">
    <property type="entry name" value="GEX1/Brambleberry"/>
</dbReference>
<evidence type="ECO:0008006" key="6">
    <source>
        <dbReference type="Google" id="ProtNLM"/>
    </source>
</evidence>
<keyword evidence="1" id="KW-0175">Coiled coil</keyword>
<evidence type="ECO:0000256" key="2">
    <source>
        <dbReference type="SAM" id="Phobius"/>
    </source>
</evidence>
<keyword evidence="2" id="KW-0472">Membrane</keyword>
<evidence type="ECO:0000256" key="3">
    <source>
        <dbReference type="SAM" id="SignalP"/>
    </source>
</evidence>
<keyword evidence="2" id="KW-0812">Transmembrane</keyword>
<feature type="transmembrane region" description="Helical" evidence="2">
    <location>
        <begin position="430"/>
        <end position="448"/>
    </location>
</feature>